<evidence type="ECO:0008006" key="5">
    <source>
        <dbReference type="Google" id="ProtNLM"/>
    </source>
</evidence>
<dbReference type="Proteomes" id="UP000435112">
    <property type="component" value="Unassembled WGS sequence"/>
</dbReference>
<accession>A0A6A3NHW5</accession>
<organism evidence="2 3">
    <name type="scientific">Phytophthora rubi</name>
    <dbReference type="NCBI Taxonomy" id="129364"/>
    <lineage>
        <taxon>Eukaryota</taxon>
        <taxon>Sar</taxon>
        <taxon>Stramenopiles</taxon>
        <taxon>Oomycota</taxon>
        <taxon>Peronosporomycetes</taxon>
        <taxon>Peronosporales</taxon>
        <taxon>Peronosporaceae</taxon>
        <taxon>Phytophthora</taxon>
    </lineage>
</organism>
<sequence>MSNPNTFVTKIRKFDGTGYRLWARHLQLYLEVKEVWAGMQFPTPTAEQLKGEESAPEKPLHKLTVQHKLAMTIILTALTDGIAAEIADLVHPMLMLNALKNTYRRVCDTMVGELKRNYLSRYLDVGGDMLAHIHDTRLMLADLACYKVV</sequence>
<gene>
    <name evidence="2" type="ORF">PR001_g6872</name>
    <name evidence="1" type="ORF">PR002_g7373</name>
</gene>
<dbReference type="Proteomes" id="UP000429607">
    <property type="component" value="Unassembled WGS sequence"/>
</dbReference>
<protein>
    <recommendedName>
        <fullName evidence="5">DUF4219 domain-containing protein</fullName>
    </recommendedName>
</protein>
<comment type="caution">
    <text evidence="2">The sequence shown here is derived from an EMBL/GenBank/DDBJ whole genome shotgun (WGS) entry which is preliminary data.</text>
</comment>
<evidence type="ECO:0000313" key="3">
    <source>
        <dbReference type="Proteomes" id="UP000429607"/>
    </source>
</evidence>
<reference evidence="3 4" key="1">
    <citation type="submission" date="2018-09" db="EMBL/GenBank/DDBJ databases">
        <title>Genomic investigation of the strawberry pathogen Phytophthora fragariae indicates pathogenicity is determined by transcriptional variation in three key races.</title>
        <authorList>
            <person name="Adams T.M."/>
            <person name="Armitage A.D."/>
            <person name="Sobczyk M.K."/>
            <person name="Bates H.J."/>
            <person name="Dunwell J.M."/>
            <person name="Nellist C.F."/>
            <person name="Harrison R.J."/>
        </authorList>
    </citation>
    <scope>NUCLEOTIDE SEQUENCE [LARGE SCALE GENOMIC DNA]</scope>
    <source>
        <strain evidence="2 3">SCRP249</strain>
        <strain evidence="1 4">SCRP324</strain>
    </source>
</reference>
<evidence type="ECO:0000313" key="2">
    <source>
        <dbReference type="EMBL" id="KAE9040887.1"/>
    </source>
</evidence>
<dbReference type="AlphaFoldDB" id="A0A6A3NHW5"/>
<dbReference type="EMBL" id="QXFV01000331">
    <property type="protein sequence ID" value="KAE9040887.1"/>
    <property type="molecule type" value="Genomic_DNA"/>
</dbReference>
<dbReference type="OrthoDB" id="114941at2759"/>
<dbReference type="EMBL" id="QXFU01000352">
    <property type="protein sequence ID" value="KAE9035818.1"/>
    <property type="molecule type" value="Genomic_DNA"/>
</dbReference>
<evidence type="ECO:0000313" key="4">
    <source>
        <dbReference type="Proteomes" id="UP000435112"/>
    </source>
</evidence>
<evidence type="ECO:0000313" key="1">
    <source>
        <dbReference type="EMBL" id="KAE9035818.1"/>
    </source>
</evidence>
<proteinExistence type="predicted"/>
<name>A0A6A3NHW5_9STRA</name>